<feature type="domain" description="EGF-like" evidence="18">
    <location>
        <begin position="2576"/>
        <end position="2612"/>
    </location>
</feature>
<keyword evidence="12 14" id="KW-1015">Disulfide bond</keyword>
<dbReference type="PROSITE" id="PS00022">
    <property type="entry name" value="EGF_1"/>
    <property type="match status" value="22"/>
</dbReference>
<dbReference type="GO" id="GO:0005112">
    <property type="term" value="F:Notch binding"/>
    <property type="evidence" value="ECO:0007669"/>
    <property type="project" value="TreeGrafter"/>
</dbReference>
<feature type="domain" description="HYR" evidence="19">
    <location>
        <begin position="1"/>
        <end position="70"/>
    </location>
</feature>
<keyword evidence="3" id="KW-1003">Cell membrane</keyword>
<feature type="domain" description="Sushi" evidence="20">
    <location>
        <begin position="560"/>
        <end position="614"/>
    </location>
</feature>
<dbReference type="Gene3D" id="2.10.70.10">
    <property type="entry name" value="Complement Module, domain 1"/>
    <property type="match status" value="14"/>
</dbReference>
<dbReference type="GO" id="GO:0009792">
    <property type="term" value="P:embryo development ending in birth or egg hatching"/>
    <property type="evidence" value="ECO:0007669"/>
    <property type="project" value="UniProtKB-ARBA"/>
</dbReference>
<dbReference type="GO" id="GO:0080090">
    <property type="term" value="P:regulation of primary metabolic process"/>
    <property type="evidence" value="ECO:0007669"/>
    <property type="project" value="UniProtKB-ARBA"/>
</dbReference>
<evidence type="ECO:0000256" key="16">
    <source>
        <dbReference type="SAM" id="MobiDB-lite"/>
    </source>
</evidence>
<feature type="disulfide bond" evidence="14">
    <location>
        <begin position="2105"/>
        <end position="2114"/>
    </location>
</feature>
<feature type="disulfide bond" evidence="14">
    <location>
        <begin position="2564"/>
        <end position="2573"/>
    </location>
</feature>
<dbReference type="InterPro" id="IPR013320">
    <property type="entry name" value="ConA-like_dom_sf"/>
</dbReference>
<feature type="disulfide bond" evidence="14">
    <location>
        <begin position="2526"/>
        <end position="2535"/>
    </location>
</feature>
<feature type="domain" description="EGF-like" evidence="18">
    <location>
        <begin position="2768"/>
        <end position="2804"/>
    </location>
</feature>
<dbReference type="Gene3D" id="2.10.25.10">
    <property type="entry name" value="Laminin"/>
    <property type="match status" value="23"/>
</dbReference>
<keyword evidence="13" id="KW-0325">Glycoprotein</keyword>
<feature type="domain" description="HYR" evidence="19">
    <location>
        <begin position="1186"/>
        <end position="1267"/>
    </location>
</feature>
<feature type="disulfide bond" evidence="14">
    <location>
        <begin position="2756"/>
        <end position="2765"/>
    </location>
</feature>
<keyword evidence="10 17" id="KW-1133">Transmembrane helix</keyword>
<feature type="disulfide bond" evidence="14">
    <location>
        <begin position="2374"/>
        <end position="2383"/>
    </location>
</feature>
<feature type="disulfide bond" evidence="15">
    <location>
        <begin position="585"/>
        <end position="612"/>
    </location>
</feature>
<feature type="domain" description="EGF-like" evidence="18">
    <location>
        <begin position="3052"/>
        <end position="3088"/>
    </location>
</feature>
<dbReference type="GO" id="GO:0007219">
    <property type="term" value="P:Notch signaling pathway"/>
    <property type="evidence" value="ECO:0007669"/>
    <property type="project" value="TreeGrafter"/>
</dbReference>
<feature type="domain" description="EGF-like" evidence="18">
    <location>
        <begin position="2041"/>
        <end position="2077"/>
    </location>
</feature>
<keyword evidence="4 14" id="KW-0245">EGF-like domain</keyword>
<dbReference type="FunFam" id="2.20.100.10:FF:000001">
    <property type="entry name" value="semaphorin-5A isoform X1"/>
    <property type="match status" value="1"/>
</dbReference>
<feature type="domain" description="EGF-like" evidence="18">
    <location>
        <begin position="2348"/>
        <end position="2384"/>
    </location>
</feature>
<comment type="subcellular location">
    <subcellularLocation>
        <location evidence="1">Apical cell membrane</location>
        <topology evidence="1">Single-pass type I membrane protein</topology>
    </subcellularLocation>
</comment>
<feature type="disulfide bond" evidence="14">
    <location>
        <begin position="2219"/>
        <end position="2228"/>
    </location>
</feature>
<dbReference type="InterPro" id="IPR036383">
    <property type="entry name" value="TSP1_rpt_sf"/>
</dbReference>
<feature type="domain" description="Sushi" evidence="20">
    <location>
        <begin position="780"/>
        <end position="842"/>
    </location>
</feature>
<feature type="domain" description="EGF-like" evidence="18">
    <location>
        <begin position="2386"/>
        <end position="2422"/>
    </location>
</feature>
<evidence type="ECO:0000259" key="18">
    <source>
        <dbReference type="PROSITE" id="PS50026"/>
    </source>
</evidence>
<dbReference type="GO" id="GO:0008593">
    <property type="term" value="P:regulation of Notch signaling pathway"/>
    <property type="evidence" value="ECO:0007669"/>
    <property type="project" value="UniProtKB-ARBA"/>
</dbReference>
<feature type="domain" description="HYR" evidence="19">
    <location>
        <begin position="1396"/>
        <end position="1478"/>
    </location>
</feature>
<reference evidence="22" key="1">
    <citation type="submission" date="2025-08" db="UniProtKB">
        <authorList>
            <consortium name="RefSeq"/>
        </authorList>
    </citation>
    <scope>IDENTIFICATION</scope>
</reference>
<evidence type="ECO:0000256" key="14">
    <source>
        <dbReference type="PROSITE-ProRule" id="PRU00076"/>
    </source>
</evidence>
<evidence type="ECO:0000256" key="5">
    <source>
        <dbReference type="ARBA" id="ARBA00022553"/>
    </source>
</evidence>
<evidence type="ECO:0000256" key="2">
    <source>
        <dbReference type="ARBA" id="ARBA00022473"/>
    </source>
</evidence>
<feature type="disulfide bond" evidence="14">
    <location>
        <begin position="2718"/>
        <end position="2727"/>
    </location>
</feature>
<feature type="domain" description="HYR" evidence="19">
    <location>
        <begin position="1479"/>
        <end position="1564"/>
    </location>
</feature>
<dbReference type="SMART" id="SM00181">
    <property type="entry name" value="EGF"/>
    <property type="match status" value="29"/>
</dbReference>
<dbReference type="FunFam" id="2.10.25.10:FF:000123">
    <property type="entry name" value="Crumbs homolog 1 (Drosophila)"/>
    <property type="match status" value="1"/>
</dbReference>
<evidence type="ECO:0000256" key="3">
    <source>
        <dbReference type="ARBA" id="ARBA00022475"/>
    </source>
</evidence>
<dbReference type="GeneID" id="110985879"/>
<feature type="disulfide bond" evidence="15">
    <location>
        <begin position="175"/>
        <end position="202"/>
    </location>
</feature>
<proteinExistence type="predicted"/>
<feature type="disulfide bond" evidence="14">
    <location>
        <begin position="2067"/>
        <end position="2076"/>
    </location>
</feature>
<evidence type="ECO:0000313" key="22">
    <source>
        <dbReference type="RefSeq" id="XP_022103007.1"/>
    </source>
</evidence>
<feature type="domain" description="EGF-like" evidence="18">
    <location>
        <begin position="2614"/>
        <end position="2650"/>
    </location>
</feature>
<feature type="domain" description="EGF-like" evidence="18">
    <location>
        <begin position="2079"/>
        <end position="2115"/>
    </location>
</feature>
<dbReference type="Proteomes" id="UP000694845">
    <property type="component" value="Unplaced"/>
</dbReference>
<feature type="disulfide bond" evidence="14">
    <location>
        <begin position="2181"/>
        <end position="2190"/>
    </location>
</feature>
<feature type="domain" description="EGF-like" evidence="18">
    <location>
        <begin position="2117"/>
        <end position="2153"/>
    </location>
</feature>
<dbReference type="SUPFAM" id="SSF57196">
    <property type="entry name" value="EGF/Laminin"/>
    <property type="match status" value="14"/>
</dbReference>
<dbReference type="GO" id="GO:0030182">
    <property type="term" value="P:neuron differentiation"/>
    <property type="evidence" value="ECO:0007669"/>
    <property type="project" value="UniProtKB-ARBA"/>
</dbReference>
<feature type="domain" description="HYR" evidence="19">
    <location>
        <begin position="203"/>
        <end position="288"/>
    </location>
</feature>
<evidence type="ECO:0000256" key="10">
    <source>
        <dbReference type="ARBA" id="ARBA00022989"/>
    </source>
</evidence>
<feature type="domain" description="Sushi" evidence="20">
    <location>
        <begin position="1330"/>
        <end position="1397"/>
    </location>
</feature>
<dbReference type="SUPFAM" id="SSF57184">
    <property type="entry name" value="Growth factor receptor domain"/>
    <property type="match status" value="6"/>
</dbReference>
<dbReference type="GO" id="GO:0009967">
    <property type="term" value="P:positive regulation of signal transduction"/>
    <property type="evidence" value="ECO:0007669"/>
    <property type="project" value="UniProtKB-ARBA"/>
</dbReference>
<evidence type="ECO:0000256" key="8">
    <source>
        <dbReference type="ARBA" id="ARBA00022737"/>
    </source>
</evidence>
<dbReference type="GO" id="GO:0051241">
    <property type="term" value="P:negative regulation of multicellular organismal process"/>
    <property type="evidence" value="ECO:0007669"/>
    <property type="project" value="UniProtKB-ARBA"/>
</dbReference>
<evidence type="ECO:0000259" key="20">
    <source>
        <dbReference type="PROSITE" id="PS50923"/>
    </source>
</evidence>
<dbReference type="GO" id="GO:0048871">
    <property type="term" value="P:multicellular organismal-level homeostasis"/>
    <property type="evidence" value="ECO:0007669"/>
    <property type="project" value="UniProtKB-ARBA"/>
</dbReference>
<dbReference type="CDD" id="cd00054">
    <property type="entry name" value="EGF_CA"/>
    <property type="match status" value="20"/>
</dbReference>
<dbReference type="Gene3D" id="2.60.120.200">
    <property type="match status" value="1"/>
</dbReference>
<feature type="disulfide bond" evidence="14">
    <location>
        <begin position="2680"/>
        <end position="2689"/>
    </location>
</feature>
<dbReference type="CDD" id="cd00033">
    <property type="entry name" value="CCP"/>
    <property type="match status" value="11"/>
</dbReference>
<feature type="domain" description="Sushi" evidence="20">
    <location>
        <begin position="844"/>
        <end position="908"/>
    </location>
</feature>
<dbReference type="FunFam" id="2.10.25.10:FF:000173">
    <property type="entry name" value="Neurogenic locus notch protein 2"/>
    <property type="match status" value="1"/>
</dbReference>
<dbReference type="OMA" id="ECASSHT"/>
<dbReference type="SUPFAM" id="SSF82895">
    <property type="entry name" value="TSP-1 type 1 repeat"/>
    <property type="match status" value="1"/>
</dbReference>
<feature type="disulfide bond" evidence="14">
    <location>
        <begin position="2336"/>
        <end position="2345"/>
    </location>
</feature>
<dbReference type="PROSITE" id="PS01186">
    <property type="entry name" value="EGF_2"/>
    <property type="match status" value="18"/>
</dbReference>
<dbReference type="GO" id="GO:0043005">
    <property type="term" value="C:neuron projection"/>
    <property type="evidence" value="ECO:0007669"/>
    <property type="project" value="UniProtKB-ARBA"/>
</dbReference>
<dbReference type="SMART" id="SM01411">
    <property type="entry name" value="Ephrin_rec_like"/>
    <property type="match status" value="5"/>
</dbReference>
<evidence type="ECO:0000256" key="9">
    <source>
        <dbReference type="ARBA" id="ARBA00022782"/>
    </source>
</evidence>
<evidence type="ECO:0000256" key="13">
    <source>
        <dbReference type="ARBA" id="ARBA00023180"/>
    </source>
</evidence>
<name>A0A8B7ZDF8_ACAPL</name>
<feature type="domain" description="Sushi" evidence="20">
    <location>
        <begin position="348"/>
        <end position="413"/>
    </location>
</feature>
<dbReference type="InterPro" id="IPR035976">
    <property type="entry name" value="Sushi/SCR/CCP_sf"/>
</dbReference>
<dbReference type="FunFam" id="2.10.25.10:FF:000066">
    <property type="entry name" value="FAT atypical cadherin 4"/>
    <property type="match status" value="2"/>
</dbReference>
<dbReference type="FunFam" id="2.10.25.10:FF:000006">
    <property type="entry name" value="Versican core protein-like isoform 1"/>
    <property type="match status" value="1"/>
</dbReference>
<keyword evidence="2" id="KW-0217">Developmental protein</keyword>
<evidence type="ECO:0000256" key="4">
    <source>
        <dbReference type="ARBA" id="ARBA00022536"/>
    </source>
</evidence>
<dbReference type="InterPro" id="IPR000152">
    <property type="entry name" value="EGF-type_Asp/Asn_hydroxyl_site"/>
</dbReference>
<evidence type="ECO:0000256" key="11">
    <source>
        <dbReference type="ARBA" id="ARBA00023136"/>
    </source>
</evidence>
<feature type="transmembrane region" description="Helical" evidence="17">
    <location>
        <begin position="3509"/>
        <end position="3536"/>
    </location>
</feature>
<feature type="domain" description="Sushi" evidence="20">
    <location>
        <begin position="705"/>
        <end position="779"/>
    </location>
</feature>
<evidence type="ECO:0000256" key="15">
    <source>
        <dbReference type="PROSITE-ProRule" id="PRU00302"/>
    </source>
</evidence>
<protein>
    <submittedName>
        <fullName evidence="22">Sushi, von Willebrand factor type A, EGF and pentraxin domain-containing protein 1-like</fullName>
    </submittedName>
</protein>
<dbReference type="SUPFAM" id="SSF57535">
    <property type="entry name" value="Complement control module/SCR domain"/>
    <property type="match status" value="14"/>
</dbReference>
<dbReference type="PANTHER" id="PTHR12916:SF4">
    <property type="entry name" value="UNINFLATABLE, ISOFORM C"/>
    <property type="match status" value="1"/>
</dbReference>
<dbReference type="FunFam" id="2.10.25.10:FF:000565">
    <property type="entry name" value="Predicted protein"/>
    <property type="match status" value="1"/>
</dbReference>
<keyword evidence="6 17" id="KW-0812">Transmembrane</keyword>
<dbReference type="PROSITE" id="PS50825">
    <property type="entry name" value="HYR"/>
    <property type="match status" value="7"/>
</dbReference>
<feature type="domain" description="EGF-like" evidence="18">
    <location>
        <begin position="2730"/>
        <end position="2766"/>
    </location>
</feature>
<dbReference type="RefSeq" id="XP_022103007.1">
    <property type="nucleotide sequence ID" value="XM_022247315.1"/>
</dbReference>
<dbReference type="Gene3D" id="2.10.50.10">
    <property type="entry name" value="Tumor Necrosis Factor Receptor, subunit A, domain 2"/>
    <property type="match status" value="4"/>
</dbReference>
<dbReference type="FunFam" id="2.10.25.10:FF:000080">
    <property type="entry name" value="Neurogenic locus notch 1"/>
    <property type="match status" value="1"/>
</dbReference>
<dbReference type="PANTHER" id="PTHR12916">
    <property type="entry name" value="CYTOCHROME C OXIDASE POLYPEPTIDE VIC-2"/>
    <property type="match status" value="1"/>
</dbReference>
<dbReference type="SMART" id="SM00209">
    <property type="entry name" value="TSP1"/>
    <property type="match status" value="1"/>
</dbReference>
<keyword evidence="7" id="KW-0732">Signal</keyword>
<dbReference type="InterPro" id="IPR003410">
    <property type="entry name" value="HYR_dom"/>
</dbReference>
<evidence type="ECO:0000256" key="6">
    <source>
        <dbReference type="ARBA" id="ARBA00022692"/>
    </source>
</evidence>
<feature type="domain" description="Sushi" evidence="20">
    <location>
        <begin position="146"/>
        <end position="204"/>
    </location>
</feature>
<feature type="domain" description="EGF-like" evidence="18">
    <location>
        <begin position="2272"/>
        <end position="2308"/>
    </location>
</feature>
<dbReference type="GO" id="GO:0016324">
    <property type="term" value="C:apical plasma membrane"/>
    <property type="evidence" value="ECO:0007669"/>
    <property type="project" value="UniProtKB-SubCell"/>
</dbReference>
<dbReference type="Pfam" id="PF02494">
    <property type="entry name" value="HYR"/>
    <property type="match status" value="6"/>
</dbReference>
<keyword evidence="8" id="KW-0677">Repeat</keyword>
<dbReference type="InterPro" id="IPR018097">
    <property type="entry name" value="EGF_Ca-bd_CS"/>
</dbReference>
<feature type="disulfide bond" evidence="14">
    <location>
        <begin position="3040"/>
        <end position="3049"/>
    </location>
</feature>
<feature type="disulfide bond" evidence="15">
    <location>
        <begin position="318"/>
        <end position="345"/>
    </location>
</feature>
<dbReference type="FunFam" id="2.10.25.10:FF:000472">
    <property type="entry name" value="Uncharacterized protein, isoform A"/>
    <property type="match status" value="4"/>
</dbReference>
<feature type="domain" description="EGF-like" evidence="18">
    <location>
        <begin position="2692"/>
        <end position="2728"/>
    </location>
</feature>
<feature type="domain" description="EGF-like" evidence="18">
    <location>
        <begin position="2538"/>
        <end position="2574"/>
    </location>
</feature>
<dbReference type="FunFam" id="2.10.25.10:FF:000117">
    <property type="entry name" value="Delta-like protein"/>
    <property type="match status" value="1"/>
</dbReference>
<dbReference type="FunFam" id="2.10.25.10:FF:000004">
    <property type="entry name" value="Neurogenic locus notch 1"/>
    <property type="match status" value="3"/>
</dbReference>
<feature type="disulfide bond" evidence="15">
    <location>
        <begin position="449"/>
        <end position="476"/>
    </location>
</feature>
<feature type="domain" description="HYR" evidence="19">
    <location>
        <begin position="907"/>
        <end position="993"/>
    </location>
</feature>
<feature type="disulfide bond" evidence="15">
    <location>
        <begin position="350"/>
        <end position="393"/>
    </location>
</feature>
<dbReference type="SUPFAM" id="SSF49899">
    <property type="entry name" value="Concanavalin A-like lectins/glucanases"/>
    <property type="match status" value="1"/>
</dbReference>
<dbReference type="PROSITE" id="PS50026">
    <property type="entry name" value="EGF_3"/>
    <property type="match status" value="23"/>
</dbReference>
<dbReference type="Pfam" id="PF00090">
    <property type="entry name" value="TSP_1"/>
    <property type="match status" value="1"/>
</dbReference>
<organism evidence="21 22">
    <name type="scientific">Acanthaster planci</name>
    <name type="common">Crown-of-thorns starfish</name>
    <dbReference type="NCBI Taxonomy" id="133434"/>
    <lineage>
        <taxon>Eukaryota</taxon>
        <taxon>Metazoa</taxon>
        <taxon>Echinodermata</taxon>
        <taxon>Eleutherozoa</taxon>
        <taxon>Asterozoa</taxon>
        <taxon>Asteroidea</taxon>
        <taxon>Valvatacea</taxon>
        <taxon>Valvatida</taxon>
        <taxon>Acanthasteridae</taxon>
        <taxon>Acanthaster</taxon>
    </lineage>
</organism>
<dbReference type="PROSITE" id="PS50092">
    <property type="entry name" value="TSP1"/>
    <property type="match status" value="1"/>
</dbReference>
<feature type="domain" description="Sushi" evidence="20">
    <location>
        <begin position="1058"/>
        <end position="1120"/>
    </location>
</feature>
<dbReference type="GO" id="GO:0048592">
    <property type="term" value="P:eye morphogenesis"/>
    <property type="evidence" value="ECO:0007669"/>
    <property type="project" value="UniProtKB-ARBA"/>
</dbReference>
<feature type="domain" description="Sushi" evidence="20">
    <location>
        <begin position="71"/>
        <end position="131"/>
    </location>
</feature>
<evidence type="ECO:0000256" key="7">
    <source>
        <dbReference type="ARBA" id="ARBA00022729"/>
    </source>
</evidence>
<dbReference type="GO" id="GO:0002064">
    <property type="term" value="P:epithelial cell development"/>
    <property type="evidence" value="ECO:0007669"/>
    <property type="project" value="UniProtKB-ARBA"/>
</dbReference>
<feature type="domain" description="EGF-like" evidence="18">
    <location>
        <begin position="2424"/>
        <end position="2460"/>
    </location>
</feature>
<dbReference type="GO" id="GO:0061326">
    <property type="term" value="P:renal tubule development"/>
    <property type="evidence" value="ECO:0007669"/>
    <property type="project" value="UniProtKB-ARBA"/>
</dbReference>
<evidence type="ECO:0000256" key="17">
    <source>
        <dbReference type="SAM" id="Phobius"/>
    </source>
</evidence>
<feature type="domain" description="EGF-like" evidence="18">
    <location>
        <begin position="2231"/>
        <end position="2270"/>
    </location>
</feature>
<feature type="disulfide bond" evidence="14">
    <location>
        <begin position="2412"/>
        <end position="2421"/>
    </location>
</feature>
<feature type="disulfide bond" evidence="14">
    <location>
        <begin position="2450"/>
        <end position="2459"/>
    </location>
</feature>
<gene>
    <name evidence="22" type="primary">LOC110985879</name>
</gene>
<dbReference type="GO" id="GO:0007435">
    <property type="term" value="P:salivary gland morphogenesis"/>
    <property type="evidence" value="ECO:0007669"/>
    <property type="project" value="UniProtKB-ARBA"/>
</dbReference>
<feature type="domain" description="Sushi" evidence="20">
    <location>
        <begin position="479"/>
        <end position="545"/>
    </location>
</feature>
<dbReference type="Gene3D" id="2.20.100.10">
    <property type="entry name" value="Thrombospondin type-1 (TSP1) repeat"/>
    <property type="match status" value="1"/>
</dbReference>
<dbReference type="GO" id="GO:0051240">
    <property type="term" value="P:positive regulation of multicellular organismal process"/>
    <property type="evidence" value="ECO:0007669"/>
    <property type="project" value="UniProtKB-ARBA"/>
</dbReference>
<keyword evidence="11 17" id="KW-0472">Membrane</keyword>
<feature type="disulfide bond" evidence="14">
    <location>
        <begin position="3078"/>
        <end position="3087"/>
    </location>
</feature>
<dbReference type="Pfam" id="PF07699">
    <property type="entry name" value="Ephrin_rec_like"/>
    <property type="match status" value="5"/>
</dbReference>
<feature type="disulfide bond" evidence="14">
    <location>
        <begin position="2794"/>
        <end position="2803"/>
    </location>
</feature>
<evidence type="ECO:0000313" key="21">
    <source>
        <dbReference type="Proteomes" id="UP000694845"/>
    </source>
</evidence>
<evidence type="ECO:0000259" key="19">
    <source>
        <dbReference type="PROSITE" id="PS50825"/>
    </source>
</evidence>
<dbReference type="InterPro" id="IPR013032">
    <property type="entry name" value="EGF-like_CS"/>
</dbReference>
<dbReference type="PROSITE" id="PS50923">
    <property type="entry name" value="SUSHI"/>
    <property type="match status" value="14"/>
</dbReference>
<dbReference type="OrthoDB" id="10066368at2759"/>
<sequence length="3603" mass="388022">MNKNERLVDILKWTVNLPVIDTAVWLREKGRTCGLPTGSKFPEGTTLVYYEAKDSYNRLAICRFDIRVKVLRCASVPAAHHRWHSCSKSNIAGSRCEFYCSTGYKLVGSSLPSLCRHSDLKWSLAFPTCQVVIVLQFFFASHSTVKTCSPLPPFPNGNIACSDSNRYNSVCTYDCNSGFGFTPGDILTRTCRETWSGSTPTCIDVQHPVFLSCPRPIPKEADDALTSAEVCWQAPKADDNVPSGLTVTQILGLPPCSRFSQGTHTIKYQARDAQGNTADCVFSVTVRVITCSGLEPKVGLIIDCPSGHIKGASCTFQCDVGYRRLGGNSATCLSSGSWSSPQPTCEILRCQKLDPPAHGDFRDSRPCGDTFGSWCYFDCDVGYSITGSPARLCVAERGGTGAFWDGTVTECQPDTCQVPQPGPGLLPNQPDQCPAGTEVVYNTVCRYKCSEGYSLQGGSSMICGEDGQWKQTLPQCTEITCASSDLPAPVNGVKSGCSREREPYGTACTLSCNRGYTPTTSTQRTCQSDSNDKGVWSGGTITCTVVTCPLLPSPTNGFKSSCVRYGKNVTTGGLQPFDTTCTSACNEGYTIFGTATRNCLVSGTWDGSSVECRDVTAPVVQCPVDQIIFAGEGQSMVSVSWHWEPVRATDAGREITAVLQSINSAPVTGPKPSTLEEGTYSLVYSAADSAGNSGSCSMQLETKVTRCTGLNAPLNGALRLASGHGSCTEGAVYGSICEISCDAGYTLSTEGATLRRQCNRLTDQSSQGYWTLEQPTCEANTCPYISVTNGYISGCGGDTATYGDLCQFHCDLGHRSTSGERNRDRQCQADGSWSGPDFQCTVTVTCPGAFSLPHGLVNPAACRQNALLPYDTVCRFSCGDGFLQQGPAVKTCSDSGDWDNPQSTQCLDEQPPSFDVSCPQSVTVKSDFGLTSKIVTFDEPTATDNSGRVNVSRQVGHLAPGSRFPEGKTTVTYTATDPTALSSQCDVIVTVIVHRCKRLQAPNSGSIRCDHPSPIVGTKCSLECNTGYTLSGSQHRTCQLTSDDTPYWDGDTTACTIVRCPAQSAPPHSIKSGCSLPSEPYGTECSFYCENGYEAHSSDGGRSRCLADGTWSGTDLICNETECPILSPSAGIILTPDVCYGQPIFGHNCLLSCTQDGFAIEPPGSEYMTCLSSGKWSQNISDIQCVDHQNPLFTSCPFVKVVYVDKGSTSAQVNLSISAVDNDRVTPTVTCNPGSGLFEIGKHKISCVAMDTAGNSATCSFVMEVNERKCPVLSPPFFGEFVGECHRVYGSVCHWGCIDGYRLVGSSEAICEFNGNFTYWQQDASSCELISCEALSLPYTVQVSPPVCTSGNPSAGDQCHFFCLNDFTLVGGVPSKSCNKQGVWEGGIGDLPTNCEDQIAPVVTCPSDIRASLEDAEGVSVTFDIPTARDNDPLGNLTLMTSPADIDSPYIFNESTQVVYIFTDVANNSATCAFLVQIFDEREPIVVFCPTFGYNITTKTSLTEVTWEEPIFEDPSGDELEISNNRGSGNTAVFPWGTHAVVYTATDSSNGKTAICEFLVEIRPAGCSRLNIPDNGGLACDEWNYGHLCTMFCNKDYDIPRLSSSQRPPKQYVCGLSGFWRPHSFVPDCSETRRPGRANLPCELMYFTGDCNSQETKDSIAAAFIELLKSSTFKDACDSTDECTIGNVRVTCGATDSGRRRRSLAAANAQETYGIRRQRHPWSAERETAKWNQMQSQFNKMEGNLPRRQPRKTTEWEALISFEFSVPVPHAGDSFNATLEAENVMIKIAEGFISDLEDGTLPPLNVPGLTTVLKDNSMTYGYAEILCEPGYVANNEDYVCSACSSGFLYDNSTSECRFCPRGYYQTEQAQFSCDQCPPGTTTVVEGANNKTWCEEACLAGNFSSNGIVPCFKCMLGEYQPLPGQTSCVACPNGTTTQDYGAQSLNQCLEICSPGNVSDTGLAPCRPCDRRTYQPLPQQRHCILCPGNTTTLTSGATSVDDCQDINECDSSPCEHQATCVDLIDSYRCDCPPGFQGVHCDEDIDDCADHRCVNGATCVDGITDYHCQCSNGYEGKFCEINIDECASLPCKHEGVCYDEVNSYRCQCTSNYHGVHCELEVNSCSPTPCLNGATCHGFGSGYQCECAPGYSGDHCTLDINECSSNPCQNGAVCQDMPNSYNCICAAGYEGTHCENDVDWCAESPCHDGSTCMDLGSTFRCVCPLDRVGDLCDTAKTPCHSAPCVNDATCAVNADDPDLYTCHCVAGYTGLHCEKDYNECASQPCSNGGTCIDELSAFMCKCPPGFEGETCSSDINECSSNPCGDGNFCEDDVNGYICMCRPGLTGPHCEDYINYCKPSACQHGSTCSNTGAGYQCTCADGFAGINCEVNIDECASGPCQHGGYCMDHVNGYACECQAGFTGTFCHINIDDCTQDACQNNATCIDGVSDFTCICLDGFTGTHCEGPVDYCQSDPCQHSGICQNNPPGYSCFCLPGFGGCNCEENFDECSSFPCVHASSCVDGVNNYTCTCNGGYDGINCEHEIDECASSPCLYGGTCLDLVAGFVCNCIEGRSGDKCDLEVDRCQEHPCLNAGTCRDEIIGFTCVCADGYTGELCETDIDECGSVPCQHGGECEDQLNAYVCHCSPGFKGTNCDMEINECQELNVECQHGGTCIDKVANFECLCSPGYGGRYCLDEINECNSDPCQNGATCVDEEAAFSCHCPTGFAGPLCEVLMDLCLDIPCSNGATCSPMPGGFTCTCPAGYSGELCDLDVDECSSQPCLHQASCVDEVNGYQCACLPGFMGDQCETELPSDFDLHFSNLSAGANLIQTSGLTCHNLEALSTVLWVRSKRCHGDFILLKLSTLSGTAVKLSNPSELTLNILGHETTLRDSPNLCDGMWHSVLLTWHALDDSQEWKLYIDLSAVFSGSYSESSSVTIPAGLKLTLGHETGLNDPSGASELTLSGVSIWSKSWSEAEVPDIASSCRPLSPADVFAWSEIMIIPSPGITQTLRAPSECDDFDECSSNPCEAGTCEDRLETFVCHCPEGLEGDRCQTSTDYCLPYSCLNSATCYSENLAYTCVCPEGYNGTHCELEVVDGGWSPWPPFNDCTKTCGGGIQVRSRSCDNPRPFNGGQPCPGEAHQTRECNTAKCPACITLRKPYRGELDCNETADGEKFCKISCREGYAFDRETLEVYRCGPRSQYSWNHQTENNPYARFPQCVKCVPNDDRGQNVFFYLPSRDCDSQSAKANIRKMIAESTAIKQQNCVVKQTCNSVIWVGNCNHGSGRVARQAATVVEVVVLFSSNETTNNDTAGAEEAVGSVVDLIHSGEFTVTIDGEAVHPDSQSVVKNAWTWCPEGAVPTESRTCVTCGEGTFYTMSPDLVDYECRPCPANTYQDQVGQQICIMCPYGMVTNGWGAIDISECYEPCGAGEYRVRSDIIGDNRCEPCPLNWYNPGDGLDYCVACPDGLVTNKTGATHETDCYEPPIPTIDTSAVPAMTTVQSTLSHKPLDPYTFPVVVVSVTTVLAILLVSTVAIVCFIKLKSKAKVGPNPSQGDEELPTNAFEMKPTVKPEDPFGYDISDNMQVKHRVVGDVVPSSDPPPYETSA</sequence>
<dbReference type="InterPro" id="IPR000884">
    <property type="entry name" value="TSP1_rpt"/>
</dbReference>
<dbReference type="PROSITE" id="PS00010">
    <property type="entry name" value="ASX_HYDROXYL"/>
    <property type="match status" value="19"/>
</dbReference>
<feature type="domain" description="Sushi" evidence="20">
    <location>
        <begin position="1121"/>
        <end position="1187"/>
    </location>
</feature>
<dbReference type="SMART" id="SM00032">
    <property type="entry name" value="CCP"/>
    <property type="match status" value="17"/>
</dbReference>
<feature type="domain" description="EGF-like" evidence="18">
    <location>
        <begin position="2155"/>
        <end position="2191"/>
    </location>
</feature>
<dbReference type="GO" id="GO:0048638">
    <property type="term" value="P:regulation of developmental growth"/>
    <property type="evidence" value="ECO:0007669"/>
    <property type="project" value="UniProtKB-ARBA"/>
</dbReference>
<dbReference type="FunFam" id="2.10.25.10:FF:000122">
    <property type="entry name" value="Protein crumbs homolog 2"/>
    <property type="match status" value="3"/>
</dbReference>
<feature type="domain" description="EGF-like" evidence="18">
    <location>
        <begin position="2193"/>
        <end position="2229"/>
    </location>
</feature>
<dbReference type="GO" id="GO:0060562">
    <property type="term" value="P:epithelial tube morphogenesis"/>
    <property type="evidence" value="ECO:0007669"/>
    <property type="project" value="UniProtKB-ARBA"/>
</dbReference>
<feature type="domain" description="Sushi" evidence="20">
    <location>
        <begin position="414"/>
        <end position="478"/>
    </location>
</feature>
<feature type="domain" description="EGF-like" evidence="18">
    <location>
        <begin position="2310"/>
        <end position="2346"/>
    </location>
</feature>
<dbReference type="InterPro" id="IPR000742">
    <property type="entry name" value="EGF"/>
</dbReference>
<dbReference type="KEGG" id="aplc:110985879"/>
<dbReference type="GO" id="GO:0051049">
    <property type="term" value="P:regulation of transport"/>
    <property type="evidence" value="ECO:0007669"/>
    <property type="project" value="UniProtKB-ARBA"/>
</dbReference>
<keyword evidence="9" id="KW-0221">Differentiation</keyword>
<keyword evidence="5" id="KW-0597">Phosphoprotein</keyword>
<dbReference type="GO" id="GO:0060255">
    <property type="term" value="P:regulation of macromolecule metabolic process"/>
    <property type="evidence" value="ECO:0007669"/>
    <property type="project" value="UniProtKB-ARBA"/>
</dbReference>
<dbReference type="GO" id="GO:0005509">
    <property type="term" value="F:calcium ion binding"/>
    <property type="evidence" value="ECO:0007669"/>
    <property type="project" value="InterPro"/>
</dbReference>
<feature type="domain" description="EGF-like" evidence="18">
    <location>
        <begin position="3015"/>
        <end position="3050"/>
    </location>
</feature>
<dbReference type="GO" id="GO:0048598">
    <property type="term" value="P:embryonic morphogenesis"/>
    <property type="evidence" value="ECO:0007669"/>
    <property type="project" value="UniProtKB-ARBA"/>
</dbReference>
<dbReference type="GO" id="GO:0005911">
    <property type="term" value="C:cell-cell junction"/>
    <property type="evidence" value="ECO:0007669"/>
    <property type="project" value="UniProtKB-ARBA"/>
</dbReference>
<feature type="disulfide bond" evidence="14">
    <location>
        <begin position="2640"/>
        <end position="2649"/>
    </location>
</feature>
<dbReference type="InterPro" id="IPR011641">
    <property type="entry name" value="Tyr-kin_ephrin_A/B_rcpt-like"/>
</dbReference>
<dbReference type="PROSITE" id="PS01187">
    <property type="entry name" value="EGF_CA"/>
    <property type="match status" value="6"/>
</dbReference>
<feature type="domain" description="HYR" evidence="19">
    <location>
        <begin position="613"/>
        <end position="704"/>
    </location>
</feature>
<feature type="domain" description="Sushi" evidence="20">
    <location>
        <begin position="994"/>
        <end position="1057"/>
    </location>
</feature>
<dbReference type="GO" id="GO:0003002">
    <property type="term" value="P:regionalization"/>
    <property type="evidence" value="ECO:0007669"/>
    <property type="project" value="UniProtKB-ARBA"/>
</dbReference>
<feature type="domain" description="EGF-like" evidence="18">
    <location>
        <begin position="2652"/>
        <end position="2690"/>
    </location>
</feature>
<evidence type="ECO:0000256" key="12">
    <source>
        <dbReference type="ARBA" id="ARBA00023157"/>
    </source>
</evidence>
<comment type="caution">
    <text evidence="14">Lacks conserved residue(s) required for the propagation of feature annotation.</text>
</comment>
<dbReference type="GO" id="GO:0051093">
    <property type="term" value="P:negative regulation of developmental process"/>
    <property type="evidence" value="ECO:0007669"/>
    <property type="project" value="UniProtKB-ARBA"/>
</dbReference>
<evidence type="ECO:0000256" key="1">
    <source>
        <dbReference type="ARBA" id="ARBA00004247"/>
    </source>
</evidence>
<feature type="domain" description="EGF-like" evidence="18">
    <location>
        <begin position="2462"/>
        <end position="2498"/>
    </location>
</feature>
<dbReference type="Pfam" id="PF00084">
    <property type="entry name" value="Sushi"/>
    <property type="match status" value="11"/>
</dbReference>
<feature type="disulfide bond" evidence="14">
    <location>
        <begin position="2029"/>
        <end position="2038"/>
    </location>
</feature>
<dbReference type="Pfam" id="PF00008">
    <property type="entry name" value="EGF"/>
    <property type="match status" value="15"/>
</dbReference>
<feature type="domain" description="EGF-like" evidence="18">
    <location>
        <begin position="2500"/>
        <end position="2536"/>
    </location>
</feature>
<accession>A0A8B7ZDF8</accession>
<feature type="disulfide bond" evidence="14">
    <location>
        <begin position="2602"/>
        <end position="2611"/>
    </location>
</feature>
<dbReference type="Pfam" id="PF12661">
    <property type="entry name" value="hEGF"/>
    <property type="match status" value="4"/>
</dbReference>
<feature type="disulfide bond" evidence="14">
    <location>
        <begin position="2143"/>
        <end position="2152"/>
    </location>
</feature>
<dbReference type="GO" id="GO:0003008">
    <property type="term" value="P:system process"/>
    <property type="evidence" value="ECO:0007669"/>
    <property type="project" value="UniProtKB-ARBA"/>
</dbReference>
<dbReference type="FunFam" id="2.10.50.10:FF:000018">
    <property type="entry name" value="Sushi, von Willebrand factor type A, EGF and pentraxin domain-containing 1"/>
    <property type="match status" value="1"/>
</dbReference>
<dbReference type="InterPro" id="IPR009030">
    <property type="entry name" value="Growth_fac_rcpt_cys_sf"/>
</dbReference>
<dbReference type="SMART" id="SM00179">
    <property type="entry name" value="EGF_CA"/>
    <property type="match status" value="23"/>
</dbReference>
<feature type="disulfide bond" evidence="14">
    <location>
        <begin position="3019"/>
        <end position="3029"/>
    </location>
</feature>
<feature type="domain" description="EGF-like" evidence="18">
    <location>
        <begin position="2003"/>
        <end position="2039"/>
    </location>
</feature>
<feature type="domain" description="Sushi" evidence="20">
    <location>
        <begin position="289"/>
        <end position="347"/>
    </location>
</feature>
<keyword evidence="15" id="KW-0768">Sushi</keyword>
<feature type="disulfide bond" evidence="14">
    <location>
        <begin position="2298"/>
        <end position="2307"/>
    </location>
</feature>
<feature type="region of interest" description="Disordered" evidence="16">
    <location>
        <begin position="3543"/>
        <end position="3571"/>
    </location>
</feature>
<dbReference type="InterPro" id="IPR000436">
    <property type="entry name" value="Sushi_SCR_CCP_dom"/>
</dbReference>
<feature type="disulfide bond" evidence="14">
    <location>
        <begin position="2488"/>
        <end position="2497"/>
    </location>
</feature>
<dbReference type="InterPro" id="IPR001881">
    <property type="entry name" value="EGF-like_Ca-bd_dom"/>
</dbReference>
<keyword evidence="21" id="KW-1185">Reference proteome</keyword>
<feature type="disulfide bond" evidence="14">
    <location>
        <begin position="2260"/>
        <end position="2269"/>
    </location>
</feature>